<dbReference type="GeneID" id="19276427"/>
<proteinExistence type="predicted"/>
<dbReference type="eggNOG" id="KOG2695">
    <property type="taxonomic scope" value="Eukaryota"/>
</dbReference>
<dbReference type="KEGG" id="pfy:PFICI_11414"/>
<keyword evidence="1" id="KW-0853">WD repeat</keyword>
<keyword evidence="2" id="KW-0677">Repeat</keyword>
<dbReference type="EMBL" id="KI912116">
    <property type="protein sequence ID" value="ETS77540.1"/>
    <property type="molecule type" value="Genomic_DNA"/>
</dbReference>
<dbReference type="HOGENOM" id="CLU_030123_0_0_1"/>
<dbReference type="Gene3D" id="2.130.10.10">
    <property type="entry name" value="YVTN repeat-like/Quinoprotein amine dehydrogenase"/>
    <property type="match status" value="1"/>
</dbReference>
<accession>W3WUL9</accession>
<dbReference type="InterPro" id="IPR036322">
    <property type="entry name" value="WD40_repeat_dom_sf"/>
</dbReference>
<dbReference type="InterPro" id="IPR052254">
    <property type="entry name" value="CUL4-DDB1_E3_ligase_receptor"/>
</dbReference>
<dbReference type="PANTHER" id="PTHR44472:SF1">
    <property type="entry name" value="DDB1 AND CUL4 ASSOCIATED FACTOR 4"/>
    <property type="match status" value="1"/>
</dbReference>
<evidence type="ECO:0000313" key="4">
    <source>
        <dbReference type="Proteomes" id="UP000030651"/>
    </source>
</evidence>
<organism evidence="3 4">
    <name type="scientific">Pestalotiopsis fici (strain W106-1 / CGMCC3.15140)</name>
    <dbReference type="NCBI Taxonomy" id="1229662"/>
    <lineage>
        <taxon>Eukaryota</taxon>
        <taxon>Fungi</taxon>
        <taxon>Dikarya</taxon>
        <taxon>Ascomycota</taxon>
        <taxon>Pezizomycotina</taxon>
        <taxon>Sordariomycetes</taxon>
        <taxon>Xylariomycetidae</taxon>
        <taxon>Amphisphaeriales</taxon>
        <taxon>Sporocadaceae</taxon>
        <taxon>Pestalotiopsis</taxon>
    </lineage>
</organism>
<name>W3WUL9_PESFW</name>
<dbReference type="InParanoid" id="W3WUL9"/>
<gene>
    <name evidence="3" type="ORF">PFICI_11414</name>
</gene>
<keyword evidence="4" id="KW-1185">Reference proteome</keyword>
<evidence type="ECO:0000256" key="1">
    <source>
        <dbReference type="ARBA" id="ARBA00022574"/>
    </source>
</evidence>
<dbReference type="OrthoDB" id="128867at2759"/>
<evidence type="ECO:0000256" key="2">
    <source>
        <dbReference type="ARBA" id="ARBA00022737"/>
    </source>
</evidence>
<protein>
    <recommendedName>
        <fullName evidence="5">Myocyte-specific enhancer factor 2d</fullName>
    </recommendedName>
</protein>
<evidence type="ECO:0008006" key="5">
    <source>
        <dbReference type="Google" id="ProtNLM"/>
    </source>
</evidence>
<dbReference type="STRING" id="1229662.W3WUL9"/>
<dbReference type="OMA" id="QANHTAP"/>
<dbReference type="GO" id="GO:0080008">
    <property type="term" value="C:Cul4-RING E3 ubiquitin ligase complex"/>
    <property type="evidence" value="ECO:0007669"/>
    <property type="project" value="TreeGrafter"/>
</dbReference>
<reference evidence="4" key="1">
    <citation type="journal article" date="2015" name="BMC Genomics">
        <title>Genomic and transcriptomic analysis of the endophytic fungus Pestalotiopsis fici reveals its lifestyle and high potential for synthesis of natural products.</title>
        <authorList>
            <person name="Wang X."/>
            <person name="Zhang X."/>
            <person name="Liu L."/>
            <person name="Xiang M."/>
            <person name="Wang W."/>
            <person name="Sun X."/>
            <person name="Che Y."/>
            <person name="Guo L."/>
            <person name="Liu G."/>
            <person name="Guo L."/>
            <person name="Wang C."/>
            <person name="Yin W.B."/>
            <person name="Stadler M."/>
            <person name="Zhang X."/>
            <person name="Liu X."/>
        </authorList>
    </citation>
    <scope>NUCLEOTIDE SEQUENCE [LARGE SCALE GENOMIC DNA]</scope>
    <source>
        <strain evidence="4">W106-1 / CGMCC3.15140</strain>
    </source>
</reference>
<sequence length="545" mass="60727">MSHFMPQIPGYYYDATRNRYFKVVNHPTAPAQSAWSSDAVKKRKLEDDKMQRAAERMKLNKNRVKRSPALMRPLHGGDLSREIHGSVQQDMGPTAIAANLVHRGSILFNDARWGASQNMSCMSVIGKDKFTDLGFAYISPDGNSIASSYIPRDGKGQVHRRLIVDGGYSVPGNRAAPYHEGEHEQVSAIKFDHHRNFIITASSRPEPFIPLRVHRVVTMHKLWKDCKRPFVRLGQVSNVGTPISIPASPEMSAYHHPFGLDIQQPTDDYYEIHALAIPDIQTRVICAIGSNRGILRYDESLITSLSADSMAYPMTTLANPNQGLHWAAPSPLRPTSFPPQSCRDIFTVDFLRGHDMIILGGGRPGRCLVTDARVRDDHWQSFQHGTSITHIKSLNQHHVLVSGTRNKMCIYDLRMVDREHRTTSDGPDKWKSLHSKQEPALSLVDFPEYKNNAHIKIGFDVDIEAGIVATAHDDGRVALHSLQSGNQLESPAIDMVKADVESRGPIKTLQFAKMNNDAHSSLFVGAGSTMKVFSYGPVMADDDEA</sequence>
<dbReference type="Proteomes" id="UP000030651">
    <property type="component" value="Unassembled WGS sequence"/>
</dbReference>
<dbReference type="InterPro" id="IPR015943">
    <property type="entry name" value="WD40/YVTN_repeat-like_dom_sf"/>
</dbReference>
<dbReference type="AlphaFoldDB" id="W3WUL9"/>
<evidence type="ECO:0000313" key="3">
    <source>
        <dbReference type="EMBL" id="ETS77540.1"/>
    </source>
</evidence>
<dbReference type="RefSeq" id="XP_007838186.1">
    <property type="nucleotide sequence ID" value="XM_007839995.1"/>
</dbReference>
<dbReference type="SUPFAM" id="SSF50978">
    <property type="entry name" value="WD40 repeat-like"/>
    <property type="match status" value="1"/>
</dbReference>
<dbReference type="PANTHER" id="PTHR44472">
    <property type="entry name" value="DDB1- AND CUL4-ASSOCIATED FACTOR 4-RELATED"/>
    <property type="match status" value="1"/>
</dbReference>